<feature type="compositionally biased region" description="Basic residues" evidence="11">
    <location>
        <begin position="49"/>
        <end position="61"/>
    </location>
</feature>
<dbReference type="SMART" id="SM00504">
    <property type="entry name" value="Ubox"/>
    <property type="match status" value="1"/>
</dbReference>
<keyword evidence="9" id="KW-0539">Nucleus</keyword>
<keyword evidence="4" id="KW-0808">Transferase</keyword>
<sequence length="345" mass="38703">MPVASTSRRRATRRRSPSPDAIEEADPTQSQSQVDGVQDSEDEEAVRPARLKKAKKVKKERARTVVNASDEEENAAEDENDDDFSDIGDQPLDRSQAQRIGGIATDWASIRKQIHVTAYSSVRDIAAATAEFADQDKADDAITKIDVMMRDLIDIENELLAHEKTLENIRQKVASKEPVSDVVDRYEKGVRNKVEEYNQKTIRQKYAKNEEYSTFRQAIFEVQHPDTAMPPVTDFLPREEGDDSDDDEDVVVGGVTQDFKCPLTLTLLQDPMTSTVCGHSFSAAAIKEYLGNSRNVKKPCPASGCKKSFSHNDLKPDKELAKKVKDAARRQRMRDSDDDAEEIIE</sequence>
<evidence type="ECO:0000313" key="14">
    <source>
        <dbReference type="Proteomes" id="UP000250043"/>
    </source>
</evidence>
<evidence type="ECO:0000256" key="1">
    <source>
        <dbReference type="ARBA" id="ARBA00004123"/>
    </source>
</evidence>
<feature type="region of interest" description="Disordered" evidence="11">
    <location>
        <begin position="1"/>
        <end position="95"/>
    </location>
</feature>
<evidence type="ECO:0000256" key="8">
    <source>
        <dbReference type="ARBA" id="ARBA00022833"/>
    </source>
</evidence>
<dbReference type="GO" id="GO:0030915">
    <property type="term" value="C:Smc5-Smc6 complex"/>
    <property type="evidence" value="ECO:0007669"/>
    <property type="project" value="InterPro"/>
</dbReference>
<keyword evidence="8" id="KW-0862">Zinc</keyword>
<feature type="compositionally biased region" description="Basic residues" evidence="11">
    <location>
        <begin position="7"/>
        <end position="16"/>
    </location>
</feature>
<feature type="domain" description="SP-RING-type" evidence="12">
    <location>
        <begin position="246"/>
        <end position="329"/>
    </location>
</feature>
<feature type="compositionally biased region" description="Basic and acidic residues" evidence="11">
    <location>
        <begin position="310"/>
        <end position="335"/>
    </location>
</feature>
<dbReference type="InterPro" id="IPR026846">
    <property type="entry name" value="Nse2(Mms21)"/>
</dbReference>
<keyword evidence="6 10" id="KW-0863">Zinc-finger</keyword>
<dbReference type="Proteomes" id="UP000250043">
    <property type="component" value="Unassembled WGS sequence"/>
</dbReference>
<keyword evidence="5" id="KW-0479">Metal-binding</keyword>
<dbReference type="SUPFAM" id="SSF57850">
    <property type="entry name" value="RING/U-box"/>
    <property type="match status" value="1"/>
</dbReference>
<evidence type="ECO:0000256" key="7">
    <source>
        <dbReference type="ARBA" id="ARBA00022786"/>
    </source>
</evidence>
<dbReference type="PANTHER" id="PTHR21330">
    <property type="entry name" value="E3 SUMO-PROTEIN LIGASE NSE2"/>
    <property type="match status" value="1"/>
</dbReference>
<dbReference type="GO" id="GO:0004842">
    <property type="term" value="F:ubiquitin-protein transferase activity"/>
    <property type="evidence" value="ECO:0007669"/>
    <property type="project" value="InterPro"/>
</dbReference>
<dbReference type="EMBL" id="KV722530">
    <property type="protein sequence ID" value="OCH86400.1"/>
    <property type="molecule type" value="Genomic_DNA"/>
</dbReference>
<evidence type="ECO:0000313" key="13">
    <source>
        <dbReference type="EMBL" id="OCH86400.1"/>
    </source>
</evidence>
<proteinExistence type="inferred from homology"/>
<accession>A0A8E2AVZ6</accession>
<evidence type="ECO:0000256" key="11">
    <source>
        <dbReference type="SAM" id="MobiDB-lite"/>
    </source>
</evidence>
<feature type="compositionally biased region" description="Acidic residues" evidence="11">
    <location>
        <begin position="69"/>
        <end position="86"/>
    </location>
</feature>
<feature type="compositionally biased region" description="Acidic residues" evidence="11">
    <location>
        <begin position="336"/>
        <end position="345"/>
    </location>
</feature>
<evidence type="ECO:0000259" key="12">
    <source>
        <dbReference type="PROSITE" id="PS51044"/>
    </source>
</evidence>
<dbReference type="PROSITE" id="PS51044">
    <property type="entry name" value="ZF_SP_RING"/>
    <property type="match status" value="1"/>
</dbReference>
<evidence type="ECO:0000256" key="6">
    <source>
        <dbReference type="ARBA" id="ARBA00022771"/>
    </source>
</evidence>
<evidence type="ECO:0000256" key="10">
    <source>
        <dbReference type="PROSITE-ProRule" id="PRU00452"/>
    </source>
</evidence>
<dbReference type="GO" id="GO:0016567">
    <property type="term" value="P:protein ubiquitination"/>
    <property type="evidence" value="ECO:0007669"/>
    <property type="project" value="InterPro"/>
</dbReference>
<dbReference type="GO" id="GO:0016925">
    <property type="term" value="P:protein sumoylation"/>
    <property type="evidence" value="ECO:0007669"/>
    <property type="project" value="UniProtKB-UniPathway"/>
</dbReference>
<comment type="pathway">
    <text evidence="2">Protein modification; protein sumoylation.</text>
</comment>
<dbReference type="CDD" id="cd16651">
    <property type="entry name" value="SPL-RING_NSE2"/>
    <property type="match status" value="1"/>
</dbReference>
<keyword evidence="14" id="KW-1185">Reference proteome</keyword>
<evidence type="ECO:0000256" key="3">
    <source>
        <dbReference type="ARBA" id="ARBA00008212"/>
    </source>
</evidence>
<feature type="region of interest" description="Disordered" evidence="11">
    <location>
        <begin position="297"/>
        <end position="345"/>
    </location>
</feature>
<dbReference type="InterPro" id="IPR004181">
    <property type="entry name" value="Znf_MIZ"/>
</dbReference>
<comment type="similarity">
    <text evidence="3">Belongs to the NSE2 family.</text>
</comment>
<name>A0A8E2AVZ6_9APHY</name>
<dbReference type="AlphaFoldDB" id="A0A8E2AVZ6"/>
<organism evidence="13 14">
    <name type="scientific">Obba rivulosa</name>
    <dbReference type="NCBI Taxonomy" id="1052685"/>
    <lineage>
        <taxon>Eukaryota</taxon>
        <taxon>Fungi</taxon>
        <taxon>Dikarya</taxon>
        <taxon>Basidiomycota</taxon>
        <taxon>Agaricomycotina</taxon>
        <taxon>Agaricomycetes</taxon>
        <taxon>Polyporales</taxon>
        <taxon>Gelatoporiaceae</taxon>
        <taxon>Obba</taxon>
    </lineage>
</organism>
<dbReference type="InterPro" id="IPR003613">
    <property type="entry name" value="Ubox_domain"/>
</dbReference>
<dbReference type="GO" id="GO:0000724">
    <property type="term" value="P:double-strand break repair via homologous recombination"/>
    <property type="evidence" value="ECO:0007669"/>
    <property type="project" value="InterPro"/>
</dbReference>
<dbReference type="Pfam" id="PF11789">
    <property type="entry name" value="zf-Nse"/>
    <property type="match status" value="1"/>
</dbReference>
<dbReference type="Gene3D" id="3.30.40.10">
    <property type="entry name" value="Zinc/RING finger domain, C3HC4 (zinc finger)"/>
    <property type="match status" value="1"/>
</dbReference>
<protein>
    <recommendedName>
        <fullName evidence="12">SP-RING-type domain-containing protein</fullName>
    </recommendedName>
</protein>
<evidence type="ECO:0000256" key="9">
    <source>
        <dbReference type="ARBA" id="ARBA00023242"/>
    </source>
</evidence>
<comment type="subcellular location">
    <subcellularLocation>
        <location evidence="1">Nucleus</location>
    </subcellularLocation>
</comment>
<evidence type="ECO:0000256" key="5">
    <source>
        <dbReference type="ARBA" id="ARBA00022723"/>
    </source>
</evidence>
<dbReference type="UniPathway" id="UPA00886"/>
<dbReference type="OrthoDB" id="26899at2759"/>
<dbReference type="GO" id="GO:0061665">
    <property type="term" value="F:SUMO ligase activity"/>
    <property type="evidence" value="ECO:0007669"/>
    <property type="project" value="TreeGrafter"/>
</dbReference>
<dbReference type="InterPro" id="IPR013083">
    <property type="entry name" value="Znf_RING/FYVE/PHD"/>
</dbReference>
<dbReference type="PANTHER" id="PTHR21330:SF1">
    <property type="entry name" value="E3 SUMO-PROTEIN LIGASE NSE2"/>
    <property type="match status" value="1"/>
</dbReference>
<reference evidence="13 14" key="1">
    <citation type="submission" date="2016-07" db="EMBL/GenBank/DDBJ databases">
        <title>Draft genome of the white-rot fungus Obba rivulosa 3A-2.</title>
        <authorList>
            <consortium name="DOE Joint Genome Institute"/>
            <person name="Miettinen O."/>
            <person name="Riley R."/>
            <person name="Acob R."/>
            <person name="Barry K."/>
            <person name="Cullen D."/>
            <person name="De Vries R."/>
            <person name="Hainaut M."/>
            <person name="Hatakka A."/>
            <person name="Henrissat B."/>
            <person name="Hilden K."/>
            <person name="Kuo R."/>
            <person name="Labutti K."/>
            <person name="Lipzen A."/>
            <person name="Makela M.R."/>
            <person name="Sandor L."/>
            <person name="Spatafora J.W."/>
            <person name="Grigoriev I.V."/>
            <person name="Hibbett D.S."/>
        </authorList>
    </citation>
    <scope>NUCLEOTIDE SEQUENCE [LARGE SCALE GENOMIC DNA]</scope>
    <source>
        <strain evidence="13 14">3A-2</strain>
    </source>
</reference>
<evidence type="ECO:0000256" key="4">
    <source>
        <dbReference type="ARBA" id="ARBA00022679"/>
    </source>
</evidence>
<keyword evidence="7" id="KW-0833">Ubl conjugation pathway</keyword>
<dbReference type="GO" id="GO:0008270">
    <property type="term" value="F:zinc ion binding"/>
    <property type="evidence" value="ECO:0007669"/>
    <property type="project" value="UniProtKB-KW"/>
</dbReference>
<dbReference type="GO" id="GO:0005634">
    <property type="term" value="C:nucleus"/>
    <property type="evidence" value="ECO:0007669"/>
    <property type="project" value="UniProtKB-SubCell"/>
</dbReference>
<gene>
    <name evidence="13" type="ORF">OBBRIDRAFT_738066</name>
</gene>
<evidence type="ECO:0000256" key="2">
    <source>
        <dbReference type="ARBA" id="ARBA00004718"/>
    </source>
</evidence>